<gene>
    <name evidence="1" type="primary">Acey_s0013.g2078</name>
    <name evidence="1" type="ORF">Y032_0013g2078</name>
</gene>
<dbReference type="EMBL" id="JARK01001349">
    <property type="protein sequence ID" value="EYC24729.1"/>
    <property type="molecule type" value="Genomic_DNA"/>
</dbReference>
<protein>
    <submittedName>
        <fullName evidence="1">Uncharacterized protein</fullName>
    </submittedName>
</protein>
<organism evidence="1 2">
    <name type="scientific">Ancylostoma ceylanicum</name>
    <dbReference type="NCBI Taxonomy" id="53326"/>
    <lineage>
        <taxon>Eukaryota</taxon>
        <taxon>Metazoa</taxon>
        <taxon>Ecdysozoa</taxon>
        <taxon>Nematoda</taxon>
        <taxon>Chromadorea</taxon>
        <taxon>Rhabditida</taxon>
        <taxon>Rhabditina</taxon>
        <taxon>Rhabditomorpha</taxon>
        <taxon>Strongyloidea</taxon>
        <taxon>Ancylostomatidae</taxon>
        <taxon>Ancylostomatinae</taxon>
        <taxon>Ancylostoma</taxon>
    </lineage>
</organism>
<evidence type="ECO:0000313" key="2">
    <source>
        <dbReference type="Proteomes" id="UP000024635"/>
    </source>
</evidence>
<evidence type="ECO:0000313" key="1">
    <source>
        <dbReference type="EMBL" id="EYC24729.1"/>
    </source>
</evidence>
<keyword evidence="2" id="KW-1185">Reference proteome</keyword>
<dbReference type="AlphaFoldDB" id="A0A016VAN4"/>
<accession>A0A016VAN4</accession>
<sequence>MKRLDALTEPKNVKKLCKVEKERLQSARVFQWTGNREARPLRDIAHFKVSVVKLVTSGLVVVSAGSLQVPLGYAADHVLP</sequence>
<name>A0A016VAN4_9BILA</name>
<comment type="caution">
    <text evidence="1">The sequence shown here is derived from an EMBL/GenBank/DDBJ whole genome shotgun (WGS) entry which is preliminary data.</text>
</comment>
<dbReference type="Proteomes" id="UP000024635">
    <property type="component" value="Unassembled WGS sequence"/>
</dbReference>
<proteinExistence type="predicted"/>
<reference evidence="2" key="1">
    <citation type="journal article" date="2015" name="Nat. Genet.">
        <title>The genome and transcriptome of the zoonotic hookworm Ancylostoma ceylanicum identify infection-specific gene families.</title>
        <authorList>
            <person name="Schwarz E.M."/>
            <person name="Hu Y."/>
            <person name="Antoshechkin I."/>
            <person name="Miller M.M."/>
            <person name="Sternberg P.W."/>
            <person name="Aroian R.V."/>
        </authorList>
    </citation>
    <scope>NUCLEOTIDE SEQUENCE</scope>
    <source>
        <strain evidence="2">HY135</strain>
    </source>
</reference>